<reference evidence="2" key="1">
    <citation type="submission" date="2016-06" db="UniProtKB">
        <authorList>
            <consortium name="WormBaseParasite"/>
        </authorList>
    </citation>
    <scope>IDENTIFICATION</scope>
</reference>
<name>A0A183DY97_9BILA</name>
<keyword evidence="1" id="KW-1133">Transmembrane helix</keyword>
<dbReference type="WBParaSite" id="GPUH_0001370301-mRNA-1">
    <property type="protein sequence ID" value="GPUH_0001370301-mRNA-1"/>
    <property type="gene ID" value="GPUH_0001370301"/>
</dbReference>
<keyword evidence="1" id="KW-0812">Transmembrane</keyword>
<evidence type="ECO:0000256" key="1">
    <source>
        <dbReference type="SAM" id="Phobius"/>
    </source>
</evidence>
<keyword evidence="1" id="KW-0472">Membrane</keyword>
<feature type="transmembrane region" description="Helical" evidence="1">
    <location>
        <begin position="40"/>
        <end position="59"/>
    </location>
</feature>
<dbReference type="AlphaFoldDB" id="A0A183DY97"/>
<protein>
    <submittedName>
        <fullName evidence="2">ABC transporter permease</fullName>
    </submittedName>
</protein>
<sequence>LSLFTSLRTICYGVLFTIFGAVSTTVLGLFVLRFDTEDRFFIYLIFIAFAVSTFFSVFLTTHRLVFPVVEMRPYFQLDFIIIPAAKNLLEKRLPKILKWTVIIAVLCGIV</sequence>
<accession>A0A183DY97</accession>
<proteinExistence type="predicted"/>
<feature type="transmembrane region" description="Helical" evidence="1">
    <location>
        <begin position="12"/>
        <end position="33"/>
    </location>
</feature>
<evidence type="ECO:0000313" key="2">
    <source>
        <dbReference type="WBParaSite" id="GPUH_0001370301-mRNA-1"/>
    </source>
</evidence>
<organism evidence="2">
    <name type="scientific">Gongylonema pulchrum</name>
    <dbReference type="NCBI Taxonomy" id="637853"/>
    <lineage>
        <taxon>Eukaryota</taxon>
        <taxon>Metazoa</taxon>
        <taxon>Ecdysozoa</taxon>
        <taxon>Nematoda</taxon>
        <taxon>Chromadorea</taxon>
        <taxon>Rhabditida</taxon>
        <taxon>Spirurina</taxon>
        <taxon>Spiruromorpha</taxon>
        <taxon>Spiruroidea</taxon>
        <taxon>Gongylonematidae</taxon>
        <taxon>Gongylonema</taxon>
    </lineage>
</organism>